<gene>
    <name evidence="1" type="ORF">C2G38_2247608</name>
</gene>
<evidence type="ECO:0000313" key="1">
    <source>
        <dbReference type="EMBL" id="RIB15469.1"/>
    </source>
</evidence>
<evidence type="ECO:0008006" key="3">
    <source>
        <dbReference type="Google" id="ProtNLM"/>
    </source>
</evidence>
<reference evidence="1 2" key="1">
    <citation type="submission" date="2018-06" db="EMBL/GenBank/DDBJ databases">
        <title>Comparative genomics reveals the genomic features of Rhizophagus irregularis, R. cerebriforme, R. diaphanum and Gigaspora rosea, and their symbiotic lifestyle signature.</title>
        <authorList>
            <person name="Morin E."/>
            <person name="San Clemente H."/>
            <person name="Chen E.C.H."/>
            <person name="De La Providencia I."/>
            <person name="Hainaut M."/>
            <person name="Kuo A."/>
            <person name="Kohler A."/>
            <person name="Murat C."/>
            <person name="Tang N."/>
            <person name="Roy S."/>
            <person name="Loubradou J."/>
            <person name="Henrissat B."/>
            <person name="Grigoriev I.V."/>
            <person name="Corradi N."/>
            <person name="Roux C."/>
            <person name="Martin F.M."/>
        </authorList>
    </citation>
    <scope>NUCLEOTIDE SEQUENCE [LARGE SCALE GENOMIC DNA]</scope>
    <source>
        <strain evidence="1 2">DAOM 194757</strain>
    </source>
</reference>
<dbReference type="Proteomes" id="UP000266673">
    <property type="component" value="Unassembled WGS sequence"/>
</dbReference>
<dbReference type="OrthoDB" id="2429285at2759"/>
<dbReference type="EMBL" id="QKWP01000742">
    <property type="protein sequence ID" value="RIB15469.1"/>
    <property type="molecule type" value="Genomic_DNA"/>
</dbReference>
<accession>A0A397V3F6</accession>
<sequence>MTSKNETDNNVNIDNDIIDVIIKFKESKDYRRLPRKIRLNEVRTKLLRNENDGDDGFNMGSNCRFLYFLKDKAEIKPSDESELNLLDIVEKNDSNHYLYISQNAEFDLTQLRFEKGLRINKDGSITNASDQAFKINLDGIRIEKINQQYEGVHECKHETTAECKRSLIFDVKFSAGSEWISTSIGLSHENSSQTLKQRMTYTKHSYERLERGVIKLDKNFTATKNFIDDVKKYFENSKSKATNAQFGVEIATNIIKPPEINVTRSNKDTHNNYNNDTNHVETIIGGAGYSQDDKNSWRQSLNDATKWKIIGYRDVYPLFELLDDELKKKVLSVVGHQILEAKVDEIEFNIKDYKRKKKPYIHKLPTINKIKNISECNILASIVSEKNNIFSLHVDYMGGNKNRPVIVIHHIHGEKTMMHYIAKEVKEVKIKIGWIIIGPPTSFDFSIRYPLIFKSGKYQPLKEKDRSIISNCGMFGTCVLEVLEATNITPQIRNSSDTGTATYNQITYDPKNSPFAIGNYLTRSQESICQESAWLFVYDIKTKKKVTDEEVLKRLSLYSCIVDATNSRQINDFFGEMKFNWIKGKNKEILYSSEEIKISKNNLVLVNQIFDHDDCKNCQPLGFVNIISDKIYYRPLNSKHDENDGSIVYLSIPLDSKI</sequence>
<organism evidence="1 2">
    <name type="scientific">Gigaspora rosea</name>
    <dbReference type="NCBI Taxonomy" id="44941"/>
    <lineage>
        <taxon>Eukaryota</taxon>
        <taxon>Fungi</taxon>
        <taxon>Fungi incertae sedis</taxon>
        <taxon>Mucoromycota</taxon>
        <taxon>Glomeromycotina</taxon>
        <taxon>Glomeromycetes</taxon>
        <taxon>Diversisporales</taxon>
        <taxon>Gigasporaceae</taxon>
        <taxon>Gigaspora</taxon>
    </lineage>
</organism>
<evidence type="ECO:0000313" key="2">
    <source>
        <dbReference type="Proteomes" id="UP000266673"/>
    </source>
</evidence>
<dbReference type="AlphaFoldDB" id="A0A397V3F6"/>
<protein>
    <recommendedName>
        <fullName evidence="3">MACPF domain-containing protein</fullName>
    </recommendedName>
</protein>
<keyword evidence="2" id="KW-1185">Reference proteome</keyword>
<proteinExistence type="predicted"/>
<name>A0A397V3F6_9GLOM</name>
<comment type="caution">
    <text evidence="1">The sequence shown here is derived from an EMBL/GenBank/DDBJ whole genome shotgun (WGS) entry which is preliminary data.</text>
</comment>